<feature type="non-terminal residue" evidence="3">
    <location>
        <position position="1"/>
    </location>
</feature>
<dbReference type="InterPro" id="IPR011992">
    <property type="entry name" value="EF-hand-dom_pair"/>
</dbReference>
<evidence type="ECO:0008006" key="4">
    <source>
        <dbReference type="Google" id="ProtNLM"/>
    </source>
</evidence>
<reference evidence="3" key="1">
    <citation type="submission" date="2015-07" db="EMBL/GenBank/DDBJ databases">
        <title>Adaptation to a free-living lifestyle via gene acquisitions in the diplomonad Trepomonas sp. PC1.</title>
        <authorList>
            <person name="Xu F."/>
            <person name="Jerlstrom-Hultqvist J."/>
            <person name="Kolisko M."/>
            <person name="Simpson A.G.B."/>
            <person name="Roger A.J."/>
            <person name="Svard S.G."/>
            <person name="Andersson J.O."/>
        </authorList>
    </citation>
    <scope>NUCLEOTIDE SEQUENCE</scope>
    <source>
        <strain evidence="3">PC1</strain>
    </source>
</reference>
<dbReference type="AlphaFoldDB" id="A0A146KE78"/>
<dbReference type="GO" id="GO:0000226">
    <property type="term" value="P:microtubule cytoskeleton organization"/>
    <property type="evidence" value="ECO:0007669"/>
    <property type="project" value="TreeGrafter"/>
</dbReference>
<name>A0A146KE78_9EUKA</name>
<dbReference type="GO" id="GO:0030865">
    <property type="term" value="P:cortical cytoskeleton organization"/>
    <property type="evidence" value="ECO:0007669"/>
    <property type="project" value="TreeGrafter"/>
</dbReference>
<accession>A0A146KE78</accession>
<sequence>KKQKLVNPDSDQDIIKKARKIIDETNQIKPLTEFKHAVTVEDEFQPARLIAVQTLKQQKYQELVQEYQKYSEFDLQEIIQKHGNGEQYSYDTYNNLRVKLQNTIYKDLLTPDMFIILPQAEPTAMSKPGEKYIYKYDLIQAVVHLIHAMQFRIQLDQYVTTDSILDEHLQQYIEQIYRVFDNKVPESQEAYYCCYVSKAISFLLDPKQSHKINVTKLCSSFFLQAALTFDSQKHIGRLFGPLSQSNQTFFCLNALNQAYQYYQQAASYEPASQGLLSQQCCRKLNFYPCRMFIENWFFMLETYDGNIDFRQYVDYLLAISFPCSLGAGYFVFKVMDAKNQRGYLTKKDVRAFFGSCYDDLVQYYGEMPMPADDFIDEIYDNIKPKEEDKIYFSDIERTNSGEFLVRYCTSMYSLMEKEGFAQNATPSISDIPWK</sequence>
<organism evidence="3">
    <name type="scientific">Trepomonas sp. PC1</name>
    <dbReference type="NCBI Taxonomy" id="1076344"/>
    <lineage>
        <taxon>Eukaryota</taxon>
        <taxon>Metamonada</taxon>
        <taxon>Diplomonadida</taxon>
        <taxon>Hexamitidae</taxon>
        <taxon>Hexamitinae</taxon>
        <taxon>Trepomonas</taxon>
    </lineage>
</organism>
<dbReference type="InterPro" id="IPR039865">
    <property type="entry name" value="PPP2R3C"/>
</dbReference>
<evidence type="ECO:0000256" key="2">
    <source>
        <dbReference type="ARBA" id="ARBA00022490"/>
    </source>
</evidence>
<evidence type="ECO:0000313" key="3">
    <source>
        <dbReference type="EMBL" id="JAP93975.1"/>
    </source>
</evidence>
<dbReference type="PANTHER" id="PTHR12085:SF3">
    <property type="entry name" value="SERINE_THREONINE-PROTEIN PHOSPHATASE 2A REGULATORY SUBUNIT B'' SUBUNIT GAMMA"/>
    <property type="match status" value="1"/>
</dbReference>
<proteinExistence type="predicted"/>
<dbReference type="EMBL" id="GDID01002631">
    <property type="protein sequence ID" value="JAP93975.1"/>
    <property type="molecule type" value="Transcribed_RNA"/>
</dbReference>
<dbReference type="GO" id="GO:0035303">
    <property type="term" value="P:regulation of dephosphorylation"/>
    <property type="evidence" value="ECO:0007669"/>
    <property type="project" value="InterPro"/>
</dbReference>
<dbReference type="GO" id="GO:0005819">
    <property type="term" value="C:spindle"/>
    <property type="evidence" value="ECO:0007669"/>
    <property type="project" value="TreeGrafter"/>
</dbReference>
<dbReference type="Gene3D" id="1.10.238.10">
    <property type="entry name" value="EF-hand"/>
    <property type="match status" value="1"/>
</dbReference>
<dbReference type="GO" id="GO:0005737">
    <property type="term" value="C:cytoplasm"/>
    <property type="evidence" value="ECO:0007669"/>
    <property type="project" value="UniProtKB-SubCell"/>
</dbReference>
<dbReference type="SUPFAM" id="SSF47473">
    <property type="entry name" value="EF-hand"/>
    <property type="match status" value="1"/>
</dbReference>
<evidence type="ECO:0000256" key="1">
    <source>
        <dbReference type="ARBA" id="ARBA00004496"/>
    </source>
</evidence>
<comment type="subcellular location">
    <subcellularLocation>
        <location evidence="1">Cytoplasm</location>
    </subcellularLocation>
</comment>
<protein>
    <recommendedName>
        <fullName evidence="4">EF-hand domain-containing protein</fullName>
    </recommendedName>
</protein>
<keyword evidence="2" id="KW-0963">Cytoplasm</keyword>
<gene>
    <name evidence="3" type="ORF">TPC1_13536</name>
</gene>
<dbReference type="PANTHER" id="PTHR12085">
    <property type="entry name" value="SERINE/THREONINE-PROTEIN PHOSPHATASE 2A REGULATORY SUBUNIT B'' SUBUNIT GAMMA"/>
    <property type="match status" value="1"/>
</dbReference>